<gene>
    <name evidence="1" type="ORF">L596_008939</name>
</gene>
<reference evidence="1 2" key="2">
    <citation type="journal article" date="2019" name="G3 (Bethesda)">
        <title>Hybrid Assembly of the Genome of the Entomopathogenic Nematode Steinernema carpocapsae Identifies the X-Chromosome.</title>
        <authorList>
            <person name="Serra L."/>
            <person name="Macchietto M."/>
            <person name="Macias-Munoz A."/>
            <person name="McGill C.J."/>
            <person name="Rodriguez I.M."/>
            <person name="Rodriguez B."/>
            <person name="Murad R."/>
            <person name="Mortazavi A."/>
        </authorList>
    </citation>
    <scope>NUCLEOTIDE SEQUENCE [LARGE SCALE GENOMIC DNA]</scope>
    <source>
        <strain evidence="1 2">ALL</strain>
    </source>
</reference>
<accession>A0A4U5PE59</accession>
<dbReference type="Proteomes" id="UP000298663">
    <property type="component" value="Unassembled WGS sequence"/>
</dbReference>
<protein>
    <submittedName>
        <fullName evidence="1">Uncharacterized protein</fullName>
    </submittedName>
</protein>
<reference evidence="1 2" key="1">
    <citation type="journal article" date="2015" name="Genome Biol.">
        <title>Comparative genomics of Steinernema reveals deeply conserved gene regulatory networks.</title>
        <authorList>
            <person name="Dillman A.R."/>
            <person name="Macchietto M."/>
            <person name="Porter C.F."/>
            <person name="Rogers A."/>
            <person name="Williams B."/>
            <person name="Antoshechkin I."/>
            <person name="Lee M.M."/>
            <person name="Goodwin Z."/>
            <person name="Lu X."/>
            <person name="Lewis E.E."/>
            <person name="Goodrich-Blair H."/>
            <person name="Stock S.P."/>
            <person name="Adams B.J."/>
            <person name="Sternberg P.W."/>
            <person name="Mortazavi A."/>
        </authorList>
    </citation>
    <scope>NUCLEOTIDE SEQUENCE [LARGE SCALE GENOMIC DNA]</scope>
    <source>
        <strain evidence="1 2">ALL</strain>
    </source>
</reference>
<dbReference type="EMBL" id="AZBU02000002">
    <property type="protein sequence ID" value="TKR94680.1"/>
    <property type="molecule type" value="Genomic_DNA"/>
</dbReference>
<evidence type="ECO:0000313" key="1">
    <source>
        <dbReference type="EMBL" id="TKR94680.1"/>
    </source>
</evidence>
<organism evidence="1 2">
    <name type="scientific">Steinernema carpocapsae</name>
    <name type="common">Entomopathogenic nematode</name>
    <dbReference type="NCBI Taxonomy" id="34508"/>
    <lineage>
        <taxon>Eukaryota</taxon>
        <taxon>Metazoa</taxon>
        <taxon>Ecdysozoa</taxon>
        <taxon>Nematoda</taxon>
        <taxon>Chromadorea</taxon>
        <taxon>Rhabditida</taxon>
        <taxon>Tylenchina</taxon>
        <taxon>Panagrolaimomorpha</taxon>
        <taxon>Strongyloidoidea</taxon>
        <taxon>Steinernematidae</taxon>
        <taxon>Steinernema</taxon>
    </lineage>
</organism>
<sequence>MKAMIMPNLLNVLVKAKERNLTQAFCQHLSEFLNHLFFYCEFLLFLTEKFKHAILDSKKIFILLEESGVQEVALAITSVAKET</sequence>
<evidence type="ECO:0000313" key="2">
    <source>
        <dbReference type="Proteomes" id="UP000298663"/>
    </source>
</evidence>
<comment type="caution">
    <text evidence="1">The sequence shown here is derived from an EMBL/GenBank/DDBJ whole genome shotgun (WGS) entry which is preliminary data.</text>
</comment>
<name>A0A4U5PE59_STECR</name>
<keyword evidence="2" id="KW-1185">Reference proteome</keyword>
<proteinExistence type="predicted"/>
<dbReference type="AlphaFoldDB" id="A0A4U5PE59"/>